<feature type="disulfide bond" evidence="26">
    <location>
        <begin position="90"/>
        <end position="100"/>
    </location>
</feature>
<keyword evidence="17 26" id="KW-1015">Disulfide bond</keyword>
<accession>A0A8C8S6C4</accession>
<keyword evidence="15" id="KW-0333">Golgi apparatus</keyword>
<name>A0A8C8S6C4_9SAUR</name>
<dbReference type="PANTHER" id="PTHR24278">
    <property type="entry name" value="COAGULATION FACTOR"/>
    <property type="match status" value="1"/>
</dbReference>
<dbReference type="InterPro" id="IPR018097">
    <property type="entry name" value="EGF_Ca-bd_CS"/>
</dbReference>
<dbReference type="CDD" id="cd00190">
    <property type="entry name" value="Tryp_SPc"/>
    <property type="match status" value="1"/>
</dbReference>
<dbReference type="PRINTS" id="PR00722">
    <property type="entry name" value="CHYMOTRYPSIN"/>
</dbReference>
<reference evidence="31" key="2">
    <citation type="submission" date="2025-09" db="UniProtKB">
        <authorList>
            <consortium name="Ensembl"/>
        </authorList>
    </citation>
    <scope>IDENTIFICATION</scope>
</reference>
<dbReference type="GO" id="GO:0005615">
    <property type="term" value="C:extracellular space"/>
    <property type="evidence" value="ECO:0007669"/>
    <property type="project" value="TreeGrafter"/>
</dbReference>
<evidence type="ECO:0000256" key="21">
    <source>
        <dbReference type="ARBA" id="ARBA00038995"/>
    </source>
</evidence>
<proteinExistence type="predicted"/>
<dbReference type="Proteomes" id="UP000694393">
    <property type="component" value="Unplaced"/>
</dbReference>
<evidence type="ECO:0000256" key="11">
    <source>
        <dbReference type="ARBA" id="ARBA00022801"/>
    </source>
</evidence>
<keyword evidence="11" id="KW-0378">Hydrolase</keyword>
<dbReference type="InterPro" id="IPR000742">
    <property type="entry name" value="EGF"/>
</dbReference>
<organism evidence="31 32">
    <name type="scientific">Pelusios castaneus</name>
    <name type="common">West African mud turtle</name>
    <dbReference type="NCBI Taxonomy" id="367368"/>
    <lineage>
        <taxon>Eukaryota</taxon>
        <taxon>Metazoa</taxon>
        <taxon>Chordata</taxon>
        <taxon>Craniata</taxon>
        <taxon>Vertebrata</taxon>
        <taxon>Euteleostomi</taxon>
        <taxon>Archelosauria</taxon>
        <taxon>Testudinata</taxon>
        <taxon>Testudines</taxon>
        <taxon>Pleurodira</taxon>
        <taxon>Pelomedusidae</taxon>
        <taxon>Pelusios</taxon>
    </lineage>
</organism>
<keyword evidence="10" id="KW-0677">Repeat</keyword>
<evidence type="ECO:0000256" key="7">
    <source>
        <dbReference type="ARBA" id="ARBA00022670"/>
    </source>
</evidence>
<keyword evidence="18" id="KW-0325">Glycoprotein</keyword>
<keyword evidence="14" id="KW-0106">Calcium</keyword>
<dbReference type="GO" id="GO:0007596">
    <property type="term" value="P:blood coagulation"/>
    <property type="evidence" value="ECO:0007669"/>
    <property type="project" value="UniProtKB-KW"/>
</dbReference>
<dbReference type="FunFam" id="4.10.740.10:FF:000001">
    <property type="entry name" value="vitamin K-dependent protein S"/>
    <property type="match status" value="1"/>
</dbReference>
<evidence type="ECO:0000256" key="17">
    <source>
        <dbReference type="ARBA" id="ARBA00023157"/>
    </source>
</evidence>
<dbReference type="PROSITE" id="PS01186">
    <property type="entry name" value="EGF_2"/>
    <property type="match status" value="1"/>
</dbReference>
<keyword evidence="8" id="KW-0165">Cleavage on pair of basic residues</keyword>
<comment type="caution">
    <text evidence="26">Lacks conserved residue(s) required for the propagation of feature annotation.</text>
</comment>
<evidence type="ECO:0000256" key="24">
    <source>
        <dbReference type="ARBA" id="ARBA00042403"/>
    </source>
</evidence>
<dbReference type="InterPro" id="IPR043504">
    <property type="entry name" value="Peptidase_S1_PA_chymotrypsin"/>
</dbReference>
<dbReference type="Ensembl" id="ENSPCET00000015572.1">
    <property type="protein sequence ID" value="ENSPCEP00000015038.1"/>
    <property type="gene ID" value="ENSPCEG00000011897.1"/>
</dbReference>
<dbReference type="GO" id="GO:0006508">
    <property type="term" value="P:proteolysis"/>
    <property type="evidence" value="ECO:0007669"/>
    <property type="project" value="UniProtKB-KW"/>
</dbReference>
<evidence type="ECO:0000256" key="20">
    <source>
        <dbReference type="ARBA" id="ARBA00037553"/>
    </source>
</evidence>
<dbReference type="GO" id="GO:0004252">
    <property type="term" value="F:serine-type endopeptidase activity"/>
    <property type="evidence" value="ECO:0007669"/>
    <property type="project" value="UniProtKB-EC"/>
</dbReference>
<keyword evidence="9" id="KW-0356">Hemostasis</keyword>
<dbReference type="Gene3D" id="2.40.10.10">
    <property type="entry name" value="Trypsin-like serine proteases"/>
    <property type="match status" value="2"/>
</dbReference>
<evidence type="ECO:0000256" key="23">
    <source>
        <dbReference type="ARBA" id="ARBA00041306"/>
    </source>
</evidence>
<evidence type="ECO:0000256" key="16">
    <source>
        <dbReference type="ARBA" id="ARBA00023084"/>
    </source>
</evidence>
<dbReference type="PROSITE" id="PS50998">
    <property type="entry name" value="GLA_2"/>
    <property type="match status" value="1"/>
</dbReference>
<dbReference type="AlphaFoldDB" id="A0A8C8S6C4"/>
<evidence type="ECO:0000256" key="12">
    <source>
        <dbReference type="ARBA" id="ARBA00022824"/>
    </source>
</evidence>
<dbReference type="InterPro" id="IPR017857">
    <property type="entry name" value="Coagulation_fac-like_Gla_dom"/>
</dbReference>
<evidence type="ECO:0000256" key="15">
    <source>
        <dbReference type="ARBA" id="ARBA00023034"/>
    </source>
</evidence>
<evidence type="ECO:0000313" key="32">
    <source>
        <dbReference type="Proteomes" id="UP000694393"/>
    </source>
</evidence>
<dbReference type="Pfam" id="PF00089">
    <property type="entry name" value="Trypsin"/>
    <property type="match status" value="1"/>
</dbReference>
<evidence type="ECO:0000256" key="27">
    <source>
        <dbReference type="SAM" id="SignalP"/>
    </source>
</evidence>
<dbReference type="SMART" id="SM00181">
    <property type="entry name" value="EGF"/>
    <property type="match status" value="2"/>
</dbReference>
<evidence type="ECO:0000256" key="14">
    <source>
        <dbReference type="ARBA" id="ARBA00022837"/>
    </source>
</evidence>
<comment type="catalytic activity">
    <reaction evidence="19">
        <text>Degradation of blood coagulation factors Va and VIIIa.</text>
        <dbReference type="EC" id="3.4.21.69"/>
    </reaction>
</comment>
<evidence type="ECO:0000256" key="5">
    <source>
        <dbReference type="ARBA" id="ARBA00022525"/>
    </source>
</evidence>
<evidence type="ECO:0000256" key="18">
    <source>
        <dbReference type="ARBA" id="ARBA00023180"/>
    </source>
</evidence>
<dbReference type="InterPro" id="IPR050442">
    <property type="entry name" value="Peptidase_S1_coag_factors"/>
</dbReference>
<keyword evidence="6 26" id="KW-0245">EGF-like domain</keyword>
<evidence type="ECO:0000256" key="2">
    <source>
        <dbReference type="ARBA" id="ARBA00004555"/>
    </source>
</evidence>
<dbReference type="PROSITE" id="PS50240">
    <property type="entry name" value="TRYPSIN_DOM"/>
    <property type="match status" value="1"/>
</dbReference>
<evidence type="ECO:0000256" key="8">
    <source>
        <dbReference type="ARBA" id="ARBA00022685"/>
    </source>
</evidence>
<dbReference type="PROSITE" id="PS50026">
    <property type="entry name" value="EGF_3"/>
    <property type="match status" value="1"/>
</dbReference>
<dbReference type="GO" id="GO:0030195">
    <property type="term" value="P:negative regulation of blood coagulation"/>
    <property type="evidence" value="ECO:0007669"/>
    <property type="project" value="TreeGrafter"/>
</dbReference>
<dbReference type="FunFam" id="2.40.10.10:FF:000011">
    <property type="entry name" value="Coagulation factor X"/>
    <property type="match status" value="1"/>
</dbReference>
<dbReference type="Gene3D" id="2.10.25.10">
    <property type="entry name" value="Laminin"/>
    <property type="match status" value="2"/>
</dbReference>
<evidence type="ECO:0000256" key="22">
    <source>
        <dbReference type="ARBA" id="ARBA00040219"/>
    </source>
</evidence>
<evidence type="ECO:0000259" key="29">
    <source>
        <dbReference type="PROSITE" id="PS50240"/>
    </source>
</evidence>
<evidence type="ECO:0000256" key="26">
    <source>
        <dbReference type="PROSITE-ProRule" id="PRU00076"/>
    </source>
</evidence>
<evidence type="ECO:0000256" key="25">
    <source>
        <dbReference type="ARBA" id="ARBA00042906"/>
    </source>
</evidence>
<evidence type="ECO:0000256" key="9">
    <source>
        <dbReference type="ARBA" id="ARBA00022696"/>
    </source>
</evidence>
<dbReference type="InterPro" id="IPR000152">
    <property type="entry name" value="EGF-type_Asp/Asn_hydroxyl_site"/>
</dbReference>
<dbReference type="PRINTS" id="PR00001">
    <property type="entry name" value="GLABLOOD"/>
</dbReference>
<dbReference type="CDD" id="cd00054">
    <property type="entry name" value="EGF_CA"/>
    <property type="match status" value="1"/>
</dbReference>
<dbReference type="SUPFAM" id="SSF57630">
    <property type="entry name" value="GLA-domain"/>
    <property type="match status" value="1"/>
</dbReference>
<feature type="chain" id="PRO_5034322106" description="Vitamin K-dependent protein C" evidence="27">
    <location>
        <begin position="22"/>
        <end position="359"/>
    </location>
</feature>
<dbReference type="PANTHER" id="PTHR24278:SF0">
    <property type="entry name" value="VITAMIN K-DEPENDENT PROTEIN C"/>
    <property type="match status" value="1"/>
</dbReference>
<dbReference type="InterPro" id="IPR001314">
    <property type="entry name" value="Peptidase_S1A"/>
</dbReference>
<evidence type="ECO:0000256" key="4">
    <source>
        <dbReference type="ARBA" id="ARBA00022479"/>
    </source>
</evidence>
<dbReference type="InterPro" id="IPR000294">
    <property type="entry name" value="GLA_domain"/>
</dbReference>
<keyword evidence="12" id="KW-0256">Endoplasmic reticulum</keyword>
<dbReference type="SMART" id="SM00179">
    <property type="entry name" value="EGF_CA"/>
    <property type="match status" value="1"/>
</dbReference>
<dbReference type="InterPro" id="IPR009003">
    <property type="entry name" value="Peptidase_S1_PA"/>
</dbReference>
<dbReference type="PROSITE" id="PS00010">
    <property type="entry name" value="ASX_HYDROXYL"/>
    <property type="match status" value="1"/>
</dbReference>
<dbReference type="GO" id="GO:0005783">
    <property type="term" value="C:endoplasmic reticulum"/>
    <property type="evidence" value="ECO:0007669"/>
    <property type="project" value="UniProtKB-SubCell"/>
</dbReference>
<feature type="disulfide bond" evidence="26">
    <location>
        <begin position="111"/>
        <end position="120"/>
    </location>
</feature>
<keyword evidence="13" id="KW-0720">Serine protease</keyword>
<evidence type="ECO:0000256" key="6">
    <source>
        <dbReference type="ARBA" id="ARBA00022536"/>
    </source>
</evidence>
<dbReference type="InterPro" id="IPR035972">
    <property type="entry name" value="GLA-like_dom_SF"/>
</dbReference>
<dbReference type="SUPFAM" id="SSF57196">
    <property type="entry name" value="EGF/Laminin"/>
    <property type="match status" value="1"/>
</dbReference>
<dbReference type="InterPro" id="IPR001881">
    <property type="entry name" value="EGF-like_Ca-bd_dom"/>
</dbReference>
<dbReference type="Gene3D" id="4.10.740.10">
    <property type="entry name" value="Coagulation Factor IX"/>
    <property type="match status" value="1"/>
</dbReference>
<keyword evidence="27" id="KW-0732">Signal</keyword>
<dbReference type="EC" id="3.4.21.69" evidence="21"/>
<dbReference type="Pfam" id="PF00594">
    <property type="entry name" value="Gla"/>
    <property type="match status" value="1"/>
</dbReference>
<dbReference type="PROSITE" id="PS00022">
    <property type="entry name" value="EGF_1"/>
    <property type="match status" value="1"/>
</dbReference>
<evidence type="ECO:0000313" key="31">
    <source>
        <dbReference type="Ensembl" id="ENSPCEP00000015038.1"/>
    </source>
</evidence>
<protein>
    <recommendedName>
        <fullName evidence="22">Vitamin K-dependent protein C</fullName>
        <ecNumber evidence="21">3.4.21.69</ecNumber>
    </recommendedName>
    <alternativeName>
        <fullName evidence="25">Anticoagulant protein C</fullName>
    </alternativeName>
    <alternativeName>
        <fullName evidence="23">Autoprothrombin IIA</fullName>
    </alternativeName>
    <alternativeName>
        <fullName evidence="24">Blood coagulation factor XIV</fullName>
    </alternativeName>
</protein>
<comment type="function">
    <text evidence="20">Protein C is a vitamin K-dependent serine protease that regulates blood coagulation by inactivating factors Va and VIIIa in the presence of calcium ions and phospholipids. Exerts a protective effect on the endothelial cell barrier function.</text>
</comment>
<dbReference type="SMART" id="SM00069">
    <property type="entry name" value="GLA"/>
    <property type="match status" value="1"/>
</dbReference>
<dbReference type="SUPFAM" id="SSF50494">
    <property type="entry name" value="Trypsin-like serine proteases"/>
    <property type="match status" value="1"/>
</dbReference>
<keyword evidence="5" id="KW-0964">Secreted</keyword>
<feature type="domain" description="EGF-like" evidence="28">
    <location>
        <begin position="86"/>
        <end position="121"/>
    </location>
</feature>
<keyword evidence="32" id="KW-1185">Reference proteome</keyword>
<evidence type="ECO:0000256" key="13">
    <source>
        <dbReference type="ARBA" id="ARBA00022825"/>
    </source>
</evidence>
<dbReference type="PROSITE" id="PS00011">
    <property type="entry name" value="GLA_1"/>
    <property type="match status" value="1"/>
</dbReference>
<feature type="signal peptide" evidence="27">
    <location>
        <begin position="1"/>
        <end position="21"/>
    </location>
</feature>
<dbReference type="FunFam" id="2.10.25.10:FF:000143">
    <property type="entry name" value="Protein crumbs 1"/>
    <property type="match status" value="1"/>
</dbReference>
<dbReference type="InterPro" id="IPR033116">
    <property type="entry name" value="TRYPSIN_SER"/>
</dbReference>
<evidence type="ECO:0000256" key="10">
    <source>
        <dbReference type="ARBA" id="ARBA00022737"/>
    </source>
</evidence>
<dbReference type="InterPro" id="IPR001254">
    <property type="entry name" value="Trypsin_dom"/>
</dbReference>
<feature type="domain" description="Peptidase S1" evidence="29">
    <location>
        <begin position="154"/>
        <end position="351"/>
    </location>
</feature>
<evidence type="ECO:0000256" key="1">
    <source>
        <dbReference type="ARBA" id="ARBA00004240"/>
    </source>
</evidence>
<evidence type="ECO:0000256" key="19">
    <source>
        <dbReference type="ARBA" id="ARBA00036045"/>
    </source>
</evidence>
<comment type="subcellular location">
    <subcellularLocation>
        <location evidence="1">Endoplasmic reticulum</location>
    </subcellularLocation>
    <subcellularLocation>
        <location evidence="2">Golgi apparatus</location>
    </subcellularLocation>
    <subcellularLocation>
        <location evidence="3">Secreted</location>
    </subcellularLocation>
</comment>
<dbReference type="GO" id="GO:0005509">
    <property type="term" value="F:calcium ion binding"/>
    <property type="evidence" value="ECO:0007669"/>
    <property type="project" value="InterPro"/>
</dbReference>
<keyword evidence="7" id="KW-0645">Protease</keyword>
<dbReference type="GO" id="GO:0005794">
    <property type="term" value="C:Golgi apparatus"/>
    <property type="evidence" value="ECO:0007669"/>
    <property type="project" value="UniProtKB-SubCell"/>
</dbReference>
<keyword evidence="4" id="KW-0301">Gamma-carboxyglutamic acid</keyword>
<evidence type="ECO:0000259" key="28">
    <source>
        <dbReference type="PROSITE" id="PS50026"/>
    </source>
</evidence>
<dbReference type="SMART" id="SM00020">
    <property type="entry name" value="Tryp_SPc"/>
    <property type="match status" value="1"/>
</dbReference>
<dbReference type="PROSITE" id="PS00135">
    <property type="entry name" value="TRYPSIN_SER"/>
    <property type="match status" value="1"/>
</dbReference>
<evidence type="ECO:0000259" key="30">
    <source>
        <dbReference type="PROSITE" id="PS50998"/>
    </source>
</evidence>
<evidence type="ECO:0000256" key="3">
    <source>
        <dbReference type="ARBA" id="ARBA00004613"/>
    </source>
</evidence>
<sequence length="359" mass="40494">MWRFRPLWVLVAACFVHHGHGAAVFYSSKDANQILKIQKRANSFLEELKPGSLERECKEELCNLEEANEIFKTRDETLNFWTKYIDGDQCLSNPCFNGTCLDNIGRFHCICNQGWEGRLCQYAANYTNCSIFNGGCEHFCNEAPQHSAGRYCSCASGYQLMDDHSKCKPVGEYHRMRNEETEQTILVDKLVRHENYNKETSDNDIAMLHLAQPMIPNKFVLPICLPTKKLAAQELTANGKQMVVTGWGSISDNSLNYSTVLNYIEVPIVPQNTCAEAMRHDVSENMLCAGLIGDKQDACGGDSGGPMVTKFKNTWFLVGLVSWGEGCGKQEKFGVYTKVSQYLKWIHQHIRPMNISSTG</sequence>
<dbReference type="PROSITE" id="PS01187">
    <property type="entry name" value="EGF_CA"/>
    <property type="match status" value="1"/>
</dbReference>
<dbReference type="Pfam" id="PF00008">
    <property type="entry name" value="EGF"/>
    <property type="match status" value="1"/>
</dbReference>
<reference evidence="31" key="1">
    <citation type="submission" date="2025-08" db="UniProtKB">
        <authorList>
            <consortium name="Ensembl"/>
        </authorList>
    </citation>
    <scope>IDENTIFICATION</scope>
</reference>
<feature type="domain" description="Gla" evidence="30">
    <location>
        <begin position="40"/>
        <end position="86"/>
    </location>
</feature>
<keyword evidence="16" id="KW-0094">Blood coagulation</keyword>